<dbReference type="OrthoDB" id="7674957at2759"/>
<dbReference type="EMBL" id="LR824025">
    <property type="protein sequence ID" value="CAD0204743.1"/>
    <property type="molecule type" value="Genomic_DNA"/>
</dbReference>
<reference evidence="2" key="1">
    <citation type="submission" date="2021-12" db="EMBL/GenBank/DDBJ databases">
        <authorList>
            <person name="King R."/>
        </authorList>
    </citation>
    <scope>NUCLEOTIDE SEQUENCE</scope>
</reference>
<protein>
    <submittedName>
        <fullName evidence="2">Uncharacterized protein</fullName>
    </submittedName>
</protein>
<evidence type="ECO:0000313" key="3">
    <source>
        <dbReference type="Proteomes" id="UP001154114"/>
    </source>
</evidence>
<feature type="compositionally biased region" description="Low complexity" evidence="1">
    <location>
        <begin position="34"/>
        <end position="54"/>
    </location>
</feature>
<accession>A0A9N8Q2L0</accession>
<evidence type="ECO:0000256" key="1">
    <source>
        <dbReference type="SAM" id="MobiDB-lite"/>
    </source>
</evidence>
<feature type="compositionally biased region" description="Low complexity" evidence="1">
    <location>
        <begin position="101"/>
        <end position="148"/>
    </location>
</feature>
<keyword evidence="3" id="KW-1185">Reference proteome</keyword>
<sequence>MHEYNCDNNKSYEEVLIQECNGRCTHKDSNHQMPSTPALTPEEPTTTETPKPAEVTTITISKTSLEVTETTTDKSDPSTIFVAETSEVIAENKERTEEDTTTTSSVPDTTTDTSSTSTITSSTATTSSPVTNETPQTSPSTFTSSTPTVGLRCPGNCSLPTTWETTSIGETRDFVQILRRRFGDRVKIMRDTTHFPKYTTRFYNYRRRGIFMPNRHRGRLSSKMRFLIISAAILAIAQARPGLLFAQPYQPLGVEYVSGTPSVHPHPAVELNAASEALLPRGLLKSRDFYDNPHIAAGLAKESWFTNKEMQVVEREAEKIPRESIYHIVKSAGFLDRH</sequence>
<dbReference type="AlphaFoldDB" id="A0A9N8Q2L0"/>
<proteinExistence type="predicted"/>
<name>A0A9N8Q2L0_CHRIL</name>
<evidence type="ECO:0000313" key="2">
    <source>
        <dbReference type="EMBL" id="CAD0204743.1"/>
    </source>
</evidence>
<feature type="region of interest" description="Disordered" evidence="1">
    <location>
        <begin position="87"/>
        <end position="149"/>
    </location>
</feature>
<dbReference type="Proteomes" id="UP001154114">
    <property type="component" value="Chromosome 22"/>
</dbReference>
<feature type="region of interest" description="Disordered" evidence="1">
    <location>
        <begin position="27"/>
        <end position="54"/>
    </location>
</feature>
<organism evidence="2 3">
    <name type="scientific">Chrysodeixis includens</name>
    <name type="common">Soybean looper</name>
    <name type="synonym">Pseudoplusia includens</name>
    <dbReference type="NCBI Taxonomy" id="689277"/>
    <lineage>
        <taxon>Eukaryota</taxon>
        <taxon>Metazoa</taxon>
        <taxon>Ecdysozoa</taxon>
        <taxon>Arthropoda</taxon>
        <taxon>Hexapoda</taxon>
        <taxon>Insecta</taxon>
        <taxon>Pterygota</taxon>
        <taxon>Neoptera</taxon>
        <taxon>Endopterygota</taxon>
        <taxon>Lepidoptera</taxon>
        <taxon>Glossata</taxon>
        <taxon>Ditrysia</taxon>
        <taxon>Noctuoidea</taxon>
        <taxon>Noctuidae</taxon>
        <taxon>Plusiinae</taxon>
        <taxon>Chrysodeixis</taxon>
    </lineage>
</organism>
<gene>
    <name evidence="2" type="ORF">CINC_LOCUS7048</name>
</gene>